<protein>
    <submittedName>
        <fullName evidence="1">Polynucleotidyl transferase, Ribonuclease H fold</fullName>
    </submittedName>
</protein>
<reference evidence="1" key="1">
    <citation type="submission" date="2006-02" db="EMBL/GenBank/DDBJ databases">
        <authorList>
            <person name="Town C.D."/>
        </authorList>
    </citation>
    <scope>NUCLEOTIDE SEQUENCE</scope>
</reference>
<dbReference type="AlphaFoldDB" id="A2Q617"/>
<dbReference type="CDD" id="cd06222">
    <property type="entry name" value="RNase_H_like"/>
    <property type="match status" value="1"/>
</dbReference>
<dbReference type="EMBL" id="AC172742">
    <property type="protein sequence ID" value="ABN09037.1"/>
    <property type="molecule type" value="Genomic_DNA"/>
</dbReference>
<proteinExistence type="predicted"/>
<dbReference type="PANTHER" id="PTHR47723">
    <property type="entry name" value="OS05G0353850 PROTEIN"/>
    <property type="match status" value="1"/>
</dbReference>
<gene>
    <name evidence="1" type="ORF">MtrDRAFT_AC172742g20v1</name>
</gene>
<dbReference type="ExpressionAtlas" id="A2Q617">
    <property type="expression patterns" value="differential"/>
</dbReference>
<sequence length="127" mass="13824">MHLLLSQSRFGPTLITPLSSLDPPSEGTLKLNSDGSFLEDFGCLGVGGVVRNHDGDWIAGFAHYEVGVDLIIVDFDHTLHTYATSILHIRDVLHGNGNRTLVHILGEQNTCADFMAKEGSHARCFGH</sequence>
<organism evidence="1">
    <name type="scientific">Medicago truncatula</name>
    <name type="common">Barrel medic</name>
    <name type="synonym">Medicago tribuloides</name>
    <dbReference type="NCBI Taxonomy" id="3880"/>
    <lineage>
        <taxon>Eukaryota</taxon>
        <taxon>Viridiplantae</taxon>
        <taxon>Streptophyta</taxon>
        <taxon>Embryophyta</taxon>
        <taxon>Tracheophyta</taxon>
        <taxon>Spermatophyta</taxon>
        <taxon>Magnoliopsida</taxon>
        <taxon>eudicotyledons</taxon>
        <taxon>Gunneridae</taxon>
        <taxon>Pentapetalae</taxon>
        <taxon>rosids</taxon>
        <taxon>fabids</taxon>
        <taxon>Fabales</taxon>
        <taxon>Fabaceae</taxon>
        <taxon>Papilionoideae</taxon>
        <taxon>50 kb inversion clade</taxon>
        <taxon>NPAAA clade</taxon>
        <taxon>Hologalegina</taxon>
        <taxon>IRL clade</taxon>
        <taxon>Trifolieae</taxon>
        <taxon>Medicago</taxon>
    </lineage>
</organism>
<accession>A2Q617</accession>
<dbReference type="GO" id="GO:0016740">
    <property type="term" value="F:transferase activity"/>
    <property type="evidence" value="ECO:0007669"/>
    <property type="project" value="UniProtKB-KW"/>
</dbReference>
<evidence type="ECO:0000313" key="1">
    <source>
        <dbReference type="EMBL" id="ABN09037.1"/>
    </source>
</evidence>
<dbReference type="PANTHER" id="PTHR47723:SF19">
    <property type="entry name" value="POLYNUCLEOTIDYL TRANSFERASE, RIBONUCLEASE H-LIKE SUPERFAMILY PROTEIN"/>
    <property type="match status" value="1"/>
</dbReference>
<dbReference type="InterPro" id="IPR053151">
    <property type="entry name" value="RNase_H-like"/>
</dbReference>
<name>A2Q617_MEDTR</name>
<keyword evidence="1" id="KW-0808">Transferase</keyword>
<dbReference type="InterPro" id="IPR044730">
    <property type="entry name" value="RNase_H-like_dom_plant"/>
</dbReference>
<reference evidence="1" key="2">
    <citation type="submission" date="2007-03" db="EMBL/GenBank/DDBJ databases">
        <authorList>
            <consortium name="The International Medicago Genome Annotation Group"/>
        </authorList>
    </citation>
    <scope>NUCLEOTIDE SEQUENCE</scope>
</reference>